<protein>
    <submittedName>
        <fullName evidence="1">DUF5057 domain-containing protein</fullName>
    </submittedName>
</protein>
<keyword evidence="2" id="KW-1185">Reference proteome</keyword>
<evidence type="ECO:0000313" key="2">
    <source>
        <dbReference type="Proteomes" id="UP000255036"/>
    </source>
</evidence>
<gene>
    <name evidence="1" type="ORF">DWV06_17825</name>
</gene>
<accession>A0A371AQN6</accession>
<name>A0A371AQN6_9FIRM</name>
<dbReference type="EMBL" id="QRCT01000051">
    <property type="protein sequence ID" value="RDU21842.1"/>
    <property type="molecule type" value="Genomic_DNA"/>
</dbReference>
<reference evidence="1 2" key="1">
    <citation type="submission" date="2018-07" db="EMBL/GenBank/DDBJ databases">
        <title>Anaerosacharophilus polymeroproducens gen. nov. sp. nov., an anaerobic bacterium isolated from salt field.</title>
        <authorList>
            <person name="Kim W."/>
            <person name="Yang S.-H."/>
            <person name="Oh J."/>
            <person name="Lee J.-H."/>
            <person name="Kwon K.K."/>
        </authorList>
    </citation>
    <scope>NUCLEOTIDE SEQUENCE [LARGE SCALE GENOMIC DNA]</scope>
    <source>
        <strain evidence="1 2">MCWD5</strain>
    </source>
</reference>
<comment type="caution">
    <text evidence="1">The sequence shown here is derived from an EMBL/GenBank/DDBJ whole genome shotgun (WGS) entry which is preliminary data.</text>
</comment>
<organism evidence="1 2">
    <name type="scientific">Anaerosacchariphilus polymeriproducens</name>
    <dbReference type="NCBI Taxonomy" id="1812858"/>
    <lineage>
        <taxon>Bacteria</taxon>
        <taxon>Bacillati</taxon>
        <taxon>Bacillota</taxon>
        <taxon>Clostridia</taxon>
        <taxon>Lachnospirales</taxon>
        <taxon>Lachnospiraceae</taxon>
        <taxon>Anaerosacchariphilus</taxon>
    </lineage>
</organism>
<dbReference type="Proteomes" id="UP000255036">
    <property type="component" value="Unassembled WGS sequence"/>
</dbReference>
<dbReference type="OrthoDB" id="38701at2"/>
<proteinExistence type="predicted"/>
<sequence length="1483" mass="165924">MKKRKKSFKIGCLAMVAVLIGGILVFHLSVWGADALLPGVERIVADKSTGAEDFRILEIVPDGAKGEIGYYVKGQEPYYLTDRFEDAITNMASNTQANRLQYVQDIKTKMQSLITENATEKNNYPLFFETYQENYFPAENEIASWKKINFPDGKYETVNMKGHYEACTAGEKGDYTKVNAVYEPVARGTGDYLEQIDSFTYMPESESAYYEVTFLTEQQAIDLGTPISNENRALGSYLPVDPGDLTKGFVMIEEPQTGITYYYVSDYAFSIDGTSNPAGTDYYAVLKSEEPYKQAAGGNYKKSSVESYQYTPETGDYKFVQNESDPETEVICGAVYYKGGFTNNNWFKKHVFAMEETEYDNFNINVTTVTPAELAAYSANQLAVYDLVYICGNTPENSTVTYGKGASDITWSQAYTIFSFLAGEKLPCIIDYSSISGASETEIKNSYMCKLMILAMQDDIADFFDLEFHSTTEEPTSARWSELIQGIQTGSANNFAKDNIYSIANQELVALDFTKPFEESVVQAGFAPVLELIKSENTLRDKSNQLPTDISKCTAVQYILNHRNARQIVKKSILRILEVQPTTATDLTDKITQWTKSLNMDGVEIKIDSMSSAEFIGKINDLNTDYDMIYFGLNTKWMNTNAAGQTVYNDTSMNGLIYTHTGDRVICEPTIAGMLNRDYVGSSRNNYLYASQRGGTYLFGKNLTVNNFYNHKTNKYQNVKLNDVGVYRYSGNDINQEKMNEVLDYVKAKYAVVLANDFYTYNKSGDRTGVNTQKIDNSSYMYELVNETFTSGAENVISEKEIINSSVFSYYVNMPKLTLSFQTDPGVTIQNGRYYLKYEFMIDSSVELNHDTNYFANLYLDANADGKYATGEKQTDFYIINASGAQPSKDNEGRYQLKSKQVYTMFKEMPSSYVGTIPWKIEISQVDNNYIRTSKTDYSVISKSVDEEKETIKILQIKQSSTCTGWQANNFDLSTNTAFQNLLTQLNDFKLDITTIPSDKFVQAYNQKAQQGIDYLDDYNMLILGFADVYAEIDNTNKSSGGLNKGPVDGILSFIESGRSVLFTHDTASFINTKSDLFYADSGEKNASVANLKSWVAYWGYNINTIIRDVVGMDRYGISSNNVLKEGDMLTSSQYAAAGLLDSGNDLAYVAGSNRSKTYPETQGYCDHLLNGKRISALNTYMNLNSSSNIGAAGSGNGAYNNINVTKVNDGQITSYPFKIPDKFIVSTTHYQYYQLDLESDADKDGKGDIVVWYCLSDVVDGSGKKTNNPYTVTENDVRNNYYIYSKGNVMYSGVGHSTVNKEDEMKLFINTMIASYKSSAKNPNVTVLESGDITSAAKKYEYLTFDESMAVENEEVSLDKDIDIYFTVSDSNIISTQKTISVDYYVGDENGSESIVEGSVKATKLDLKTYNSDGSQEVANNGLTSNGVYKITVPNAAQYLKGKDEVNLYIETTSSFNYYGKQKNMKGYGVLSLVKTQLFELD</sequence>
<dbReference type="RefSeq" id="WP_115483574.1">
    <property type="nucleotide sequence ID" value="NZ_QRCT01000051.1"/>
</dbReference>
<evidence type="ECO:0000313" key="1">
    <source>
        <dbReference type="EMBL" id="RDU21842.1"/>
    </source>
</evidence>